<feature type="signal peptide" evidence="1">
    <location>
        <begin position="1"/>
        <end position="19"/>
    </location>
</feature>
<proteinExistence type="predicted"/>
<dbReference type="Pfam" id="PF05096">
    <property type="entry name" value="Glu_cyclase_2"/>
    <property type="match status" value="1"/>
</dbReference>
<keyword evidence="3" id="KW-1185">Reference proteome</keyword>
<dbReference type="InterPro" id="IPR007788">
    <property type="entry name" value="QCT"/>
</dbReference>
<dbReference type="Proteomes" id="UP000516148">
    <property type="component" value="Chromosome"/>
</dbReference>
<dbReference type="InterPro" id="IPR011044">
    <property type="entry name" value="Quino_amine_DH_bsu"/>
</dbReference>
<dbReference type="KEGG" id="spap:H3Z74_02285"/>
<feature type="chain" id="PRO_5028857461" evidence="1">
    <location>
        <begin position="20"/>
        <end position="261"/>
    </location>
</feature>
<evidence type="ECO:0000313" key="2">
    <source>
        <dbReference type="EMBL" id="QNQ10101.1"/>
    </source>
</evidence>
<dbReference type="PANTHER" id="PTHR31270:SF1">
    <property type="entry name" value="GLUTAMINYL-PEPTIDE CYCLOTRANSFERASE"/>
    <property type="match status" value="1"/>
</dbReference>
<protein>
    <submittedName>
        <fullName evidence="2">Glutaminyl-peptide cyclotransferase</fullName>
    </submittedName>
</protein>
<keyword evidence="1" id="KW-0732">Signal</keyword>
<sequence length="261" mass="29051">MIRWFLLAAALFASGPAIAQQVPIDPAALVRTYPHDPRAYTEGLFYLDGALYESTGEVGRSGIRKVDLDSGKVRSSVAVEPPLFGEGIAPWRDQIISLTWKNGIGFRWSINGFRKLGSFRYPGEGWALTADGTSLIMSDGTATLRFLDPRTFQQRRTLRVTANGLPIERLNELEYVDGEILANVWLTDRIARIDPKSGHVIGWIDLSALHARANVWGDNQVANGIAWHAARRRLFVTGKEWPYLFEIAPPKGARPGAARRR</sequence>
<keyword evidence="2" id="KW-0808">Transferase</keyword>
<dbReference type="EMBL" id="CP061038">
    <property type="protein sequence ID" value="QNQ10101.1"/>
    <property type="molecule type" value="Genomic_DNA"/>
</dbReference>
<dbReference type="SUPFAM" id="SSF50969">
    <property type="entry name" value="YVTN repeat-like/Quinoprotein amine dehydrogenase"/>
    <property type="match status" value="1"/>
</dbReference>
<accession>A0A7H0LK98</accession>
<dbReference type="PANTHER" id="PTHR31270">
    <property type="entry name" value="GLUTAMINYL-PEPTIDE CYCLOTRANSFERASE"/>
    <property type="match status" value="1"/>
</dbReference>
<gene>
    <name evidence="2" type="ORF">H3Z74_02285</name>
</gene>
<organism evidence="2 3">
    <name type="scientific">Sphingomonas alpina</name>
    <dbReference type="NCBI Taxonomy" id="653931"/>
    <lineage>
        <taxon>Bacteria</taxon>
        <taxon>Pseudomonadati</taxon>
        <taxon>Pseudomonadota</taxon>
        <taxon>Alphaproteobacteria</taxon>
        <taxon>Sphingomonadales</taxon>
        <taxon>Sphingomonadaceae</taxon>
        <taxon>Sphingomonas</taxon>
    </lineage>
</organism>
<name>A0A7H0LK98_9SPHN</name>
<dbReference type="AlphaFoldDB" id="A0A7H0LK98"/>
<dbReference type="RefSeq" id="WP_187762405.1">
    <property type="nucleotide sequence ID" value="NZ_CP061038.1"/>
</dbReference>
<evidence type="ECO:0000313" key="3">
    <source>
        <dbReference type="Proteomes" id="UP000516148"/>
    </source>
</evidence>
<evidence type="ECO:0000256" key="1">
    <source>
        <dbReference type="SAM" id="SignalP"/>
    </source>
</evidence>
<dbReference type="GO" id="GO:0016603">
    <property type="term" value="F:glutaminyl-peptide cyclotransferase activity"/>
    <property type="evidence" value="ECO:0007669"/>
    <property type="project" value="InterPro"/>
</dbReference>
<reference evidence="2 3" key="1">
    <citation type="submission" date="2020-09" db="EMBL/GenBank/DDBJ databases">
        <title>Sphingomonas sp., a new species isolated from pork steak.</title>
        <authorList>
            <person name="Heidler von Heilborn D."/>
        </authorList>
    </citation>
    <scope>NUCLEOTIDE SEQUENCE [LARGE SCALE GENOMIC DNA]</scope>
    <source>
        <strain evidence="3">S8-3T</strain>
    </source>
</reference>